<dbReference type="SMART" id="SM01217">
    <property type="entry name" value="Fn3_like"/>
    <property type="match status" value="1"/>
</dbReference>
<dbReference type="PANTHER" id="PTHR30620">
    <property type="entry name" value="PERIPLASMIC BETA-GLUCOSIDASE-RELATED"/>
    <property type="match status" value="1"/>
</dbReference>
<dbReference type="PRINTS" id="PR00133">
    <property type="entry name" value="GLHYDRLASE3"/>
</dbReference>
<comment type="caution">
    <text evidence="8">The sequence shown here is derived from an EMBL/GenBank/DDBJ whole genome shotgun (WGS) entry which is preliminary data.</text>
</comment>
<feature type="domain" description="Fibronectin type III-like" evidence="7">
    <location>
        <begin position="669"/>
        <end position="738"/>
    </location>
</feature>
<dbReference type="SUPFAM" id="SSF51445">
    <property type="entry name" value="(Trans)glycosidases"/>
    <property type="match status" value="1"/>
</dbReference>
<dbReference type="InterPro" id="IPR051915">
    <property type="entry name" value="Cellulose_Degrad_GH3"/>
</dbReference>
<organism evidence="8 9">
    <name type="scientific">Galbibacter pacificus</name>
    <dbReference type="NCBI Taxonomy" id="2996052"/>
    <lineage>
        <taxon>Bacteria</taxon>
        <taxon>Pseudomonadati</taxon>
        <taxon>Bacteroidota</taxon>
        <taxon>Flavobacteriia</taxon>
        <taxon>Flavobacteriales</taxon>
        <taxon>Flavobacteriaceae</taxon>
        <taxon>Galbibacter</taxon>
    </lineage>
</organism>
<dbReference type="InterPro" id="IPR036881">
    <property type="entry name" value="Glyco_hydro_3_C_sf"/>
</dbReference>
<keyword evidence="4" id="KW-0732">Signal</keyword>
<dbReference type="PANTHER" id="PTHR30620:SF16">
    <property type="entry name" value="LYSOSOMAL BETA GLUCOSIDASE"/>
    <property type="match status" value="1"/>
</dbReference>
<dbReference type="RefSeq" id="WP_277898305.1">
    <property type="nucleotide sequence ID" value="NZ_JAPMUA010000001.1"/>
</dbReference>
<dbReference type="InterPro" id="IPR017853">
    <property type="entry name" value="GH"/>
</dbReference>
<keyword evidence="6" id="KW-0326">Glycosidase</keyword>
<protein>
    <recommendedName>
        <fullName evidence="3">beta-glucosidase</fullName>
        <ecNumber evidence="3">3.2.1.21</ecNumber>
    </recommendedName>
</protein>
<dbReference type="Gene3D" id="3.20.20.300">
    <property type="entry name" value="Glycoside hydrolase, family 3, N-terminal domain"/>
    <property type="match status" value="1"/>
</dbReference>
<dbReference type="InterPro" id="IPR013783">
    <property type="entry name" value="Ig-like_fold"/>
</dbReference>
<dbReference type="EC" id="3.2.1.21" evidence="3"/>
<dbReference type="InterPro" id="IPR036962">
    <property type="entry name" value="Glyco_hydro_3_N_sf"/>
</dbReference>
<dbReference type="SUPFAM" id="SSF52279">
    <property type="entry name" value="Beta-D-glucan exohydrolase, C-terminal domain"/>
    <property type="match status" value="1"/>
</dbReference>
<evidence type="ECO:0000313" key="8">
    <source>
        <dbReference type="EMBL" id="MDG3584545.1"/>
    </source>
</evidence>
<evidence type="ECO:0000313" key="9">
    <source>
        <dbReference type="Proteomes" id="UP001153642"/>
    </source>
</evidence>
<dbReference type="Pfam" id="PF00933">
    <property type="entry name" value="Glyco_hydro_3"/>
    <property type="match status" value="1"/>
</dbReference>
<dbReference type="Pfam" id="PF01915">
    <property type="entry name" value="Glyco_hydro_3_C"/>
    <property type="match status" value="1"/>
</dbReference>
<proteinExistence type="inferred from homology"/>
<evidence type="ECO:0000256" key="4">
    <source>
        <dbReference type="ARBA" id="ARBA00022729"/>
    </source>
</evidence>
<keyword evidence="5 8" id="KW-0378">Hydrolase</keyword>
<dbReference type="PROSITE" id="PS51257">
    <property type="entry name" value="PROKAR_LIPOPROTEIN"/>
    <property type="match status" value="1"/>
</dbReference>
<dbReference type="Gene3D" id="3.40.50.1700">
    <property type="entry name" value="Glycoside hydrolase family 3 C-terminal domain"/>
    <property type="match status" value="1"/>
</dbReference>
<dbReference type="InterPro" id="IPR002772">
    <property type="entry name" value="Glyco_hydro_3_C"/>
</dbReference>
<comment type="catalytic activity">
    <reaction evidence="1">
        <text>Hydrolysis of terminal, non-reducing beta-D-glucosyl residues with release of beta-D-glucose.</text>
        <dbReference type="EC" id="3.2.1.21"/>
    </reaction>
</comment>
<dbReference type="GO" id="GO:0016787">
    <property type="term" value="F:hydrolase activity"/>
    <property type="evidence" value="ECO:0007669"/>
    <property type="project" value="UniProtKB-KW"/>
</dbReference>
<comment type="similarity">
    <text evidence="2">Belongs to the glycosyl hydrolase 3 family.</text>
</comment>
<dbReference type="EMBL" id="JAPMUA010000001">
    <property type="protein sequence ID" value="MDG3584545.1"/>
    <property type="molecule type" value="Genomic_DNA"/>
</dbReference>
<gene>
    <name evidence="8" type="ORF">OSR52_01605</name>
</gene>
<reference evidence="8" key="1">
    <citation type="submission" date="2022-11" db="EMBL/GenBank/DDBJ databases">
        <title>High-quality draft genome sequence of Galbibacter sp. strain CMA-7.</title>
        <authorList>
            <person name="Wei L."/>
            <person name="Dong C."/>
            <person name="Shao Z."/>
        </authorList>
    </citation>
    <scope>NUCLEOTIDE SEQUENCE</scope>
    <source>
        <strain evidence="8">CMA-7</strain>
    </source>
</reference>
<name>A0ABT6FMV1_9FLAO</name>
<evidence type="ECO:0000256" key="6">
    <source>
        <dbReference type="ARBA" id="ARBA00023295"/>
    </source>
</evidence>
<dbReference type="Gene3D" id="2.60.40.10">
    <property type="entry name" value="Immunoglobulins"/>
    <property type="match status" value="1"/>
</dbReference>
<evidence type="ECO:0000256" key="5">
    <source>
        <dbReference type="ARBA" id="ARBA00022801"/>
    </source>
</evidence>
<evidence type="ECO:0000256" key="3">
    <source>
        <dbReference type="ARBA" id="ARBA00012744"/>
    </source>
</evidence>
<dbReference type="Proteomes" id="UP001153642">
    <property type="component" value="Unassembled WGS sequence"/>
</dbReference>
<evidence type="ECO:0000256" key="1">
    <source>
        <dbReference type="ARBA" id="ARBA00000448"/>
    </source>
</evidence>
<evidence type="ECO:0000259" key="7">
    <source>
        <dbReference type="SMART" id="SM01217"/>
    </source>
</evidence>
<sequence length="751" mass="83144">MIKSKKAIFIGLLLMLYGCTYNTLNPIYKDASQSVDSRVADLISKMTLQEKIKQMDMYWGKEVAIMKGHDAIKFSEEKISQMMDSSGMGSIHDFYPLDPNIGNQIQKYALEKTRLGIPVMFIEEGLHGYSGKNSTTFPVPLQLASAWDSTLVKKIGRVIASESRMHGIHMILGPVLGLARDPRWGRVEETFGEDPYLTALNGTAMVMGLQGDTLSNDNAVIAEPKHFAIHSIPEAGSNIAPAYIGEREARSSFLVPFEMAVRKGKAKGIMAAYHELDGVPCVFNKWLLKSVLRDEWGFKGFVLSDLGAIRMTIENHKVVKDTVEALANTLNAGLNMQFYDFKHESFMDAIVQAVDQGLLDMETIDDAVGDILRLKFELGLFDNPYVKVNNNSDFHNKKHQYLALEAAQKSIVLLKNEKGILPISGKYENIAIIGDLATSTYPGGYSNPDKKTISILEGLKQRLATSKSIQYEKGYSLKDTLDSEKLKTSAVKVSQASDLAIVVIGENIEKVGEGKDRSDLELDSNQLELLKAVYGTGTPVVAILFNGRPLGLNWVDEHIPSIVESWFSGEKNGLAVADVLSGTVNPSGKLPISFPRSVGQLPFYYNHKPSSKHNYVDIDNTPLYSFGHGLSYTTYAYSNLRLSSSEIGIEDSLTVKMTITNTGSRSGEEVVQVYLNDMISSVTTPVKSLCGFKKVFLEPKESKSISFQLHNEAFRLWNQEMKHLVEPGTFQIMIGSSAGDIRLIKNIEIKK</sequence>
<keyword evidence="9" id="KW-1185">Reference proteome</keyword>
<dbReference type="InterPro" id="IPR001764">
    <property type="entry name" value="Glyco_hydro_3_N"/>
</dbReference>
<dbReference type="Pfam" id="PF14310">
    <property type="entry name" value="Fn3-like"/>
    <property type="match status" value="1"/>
</dbReference>
<evidence type="ECO:0000256" key="2">
    <source>
        <dbReference type="ARBA" id="ARBA00005336"/>
    </source>
</evidence>
<dbReference type="InterPro" id="IPR026891">
    <property type="entry name" value="Fn3-like"/>
</dbReference>
<accession>A0ABT6FMV1</accession>